<organism evidence="1">
    <name type="scientific">Lacrimispora sp. BS-2</name>
    <dbReference type="NCBI Taxonomy" id="3151850"/>
    <lineage>
        <taxon>Bacteria</taxon>
        <taxon>Bacillati</taxon>
        <taxon>Bacillota</taxon>
        <taxon>Clostridia</taxon>
        <taxon>Lachnospirales</taxon>
        <taxon>Lachnospiraceae</taxon>
        <taxon>Lacrimispora</taxon>
    </lineage>
</organism>
<proteinExistence type="predicted"/>
<sequence>MQEEIRLEAKHILCVNWYIFSKLWRKTYKEVWDQSDPNERDSKFRLETKFPIEVTIKTKIFIKNEVSYVSKKSVENFNFYGLFDITYDYYDDIMHGNYTAINALSEDTTAKKKINGLSKVTHLHSSIFTGEECLIPINNNTLPKLHKFAEARFSSSNSYGYRDESKTIDKLIQEFLYLPNMQIATAFIKSRGEIKAEQNAIERNKAFLESTKYTELLRSDNLTLNSYKKCLREHLEKVNSCIVYNKNKNF</sequence>
<dbReference type="RefSeq" id="WP_349946730.1">
    <property type="nucleotide sequence ID" value="NZ_CP157940.1"/>
</dbReference>
<dbReference type="EMBL" id="CP157940">
    <property type="protein sequence ID" value="XBS54222.1"/>
    <property type="molecule type" value="Genomic_DNA"/>
</dbReference>
<gene>
    <name evidence="1" type="ORF">ABFV83_00065</name>
</gene>
<accession>A0AAU7PQ98</accession>
<dbReference type="AlphaFoldDB" id="A0AAU7PQ98"/>
<evidence type="ECO:0000313" key="1">
    <source>
        <dbReference type="EMBL" id="XBS54222.1"/>
    </source>
</evidence>
<protein>
    <submittedName>
        <fullName evidence="1">Uncharacterized protein</fullName>
    </submittedName>
</protein>
<name>A0AAU7PQ98_9FIRM</name>
<reference evidence="1" key="1">
    <citation type="submission" date="2024-06" db="EMBL/GenBank/DDBJ databases">
        <title>Lacrimispora cavernae sp. nov., a novel anaerobe isolated from bat guano pile inside a cave.</title>
        <authorList>
            <person name="Miller S.L."/>
            <person name="Lu N."/>
            <person name="King J."/>
            <person name="Sankaranarayanan K."/>
            <person name="Lawson P.A."/>
        </authorList>
    </citation>
    <scope>NUCLEOTIDE SEQUENCE</scope>
    <source>
        <strain evidence="1">BS-2</strain>
    </source>
</reference>